<proteinExistence type="predicted"/>
<evidence type="ECO:0000256" key="1">
    <source>
        <dbReference type="SAM" id="MobiDB-lite"/>
    </source>
</evidence>
<feature type="region of interest" description="Disordered" evidence="1">
    <location>
        <begin position="85"/>
        <end position="130"/>
    </location>
</feature>
<feature type="region of interest" description="Disordered" evidence="1">
    <location>
        <begin position="722"/>
        <end position="772"/>
    </location>
</feature>
<comment type="caution">
    <text evidence="2">The sequence shown here is derived from an EMBL/GenBank/DDBJ whole genome shotgun (WGS) entry which is preliminary data.</text>
</comment>
<evidence type="ECO:0008006" key="4">
    <source>
        <dbReference type="Google" id="ProtNLM"/>
    </source>
</evidence>
<feature type="compositionally biased region" description="Low complexity" evidence="1">
    <location>
        <begin position="54"/>
        <end position="70"/>
    </location>
</feature>
<protein>
    <recommendedName>
        <fullName evidence="4">PLA2c domain-containing protein</fullName>
    </recommendedName>
</protein>
<dbReference type="InterPro" id="IPR016035">
    <property type="entry name" value="Acyl_Trfase/lysoPLipase"/>
</dbReference>
<dbReference type="SUPFAM" id="SSF52151">
    <property type="entry name" value="FabD/lysophospholipase-like"/>
    <property type="match status" value="1"/>
</dbReference>
<reference evidence="2 3" key="1">
    <citation type="submission" date="2024-02" db="EMBL/GenBank/DDBJ databases">
        <authorList>
            <person name="Chen Y."/>
            <person name="Shah S."/>
            <person name="Dougan E. K."/>
            <person name="Thang M."/>
            <person name="Chan C."/>
        </authorList>
    </citation>
    <scope>NUCLEOTIDE SEQUENCE [LARGE SCALE GENOMIC DNA]</scope>
</reference>
<dbReference type="Gene3D" id="3.40.1090.10">
    <property type="entry name" value="Cytosolic phospholipase A2 catalytic domain"/>
    <property type="match status" value="1"/>
</dbReference>
<gene>
    <name evidence="2" type="ORF">CCMP2556_LOCUS34709</name>
</gene>
<evidence type="ECO:0000313" key="2">
    <source>
        <dbReference type="EMBL" id="CAK9070559.1"/>
    </source>
</evidence>
<dbReference type="EMBL" id="CAXAMN010022518">
    <property type="protein sequence ID" value="CAK9070559.1"/>
    <property type="molecule type" value="Genomic_DNA"/>
</dbReference>
<dbReference type="Proteomes" id="UP001642484">
    <property type="component" value="Unassembled WGS sequence"/>
</dbReference>
<evidence type="ECO:0000313" key="3">
    <source>
        <dbReference type="Proteomes" id="UP001642484"/>
    </source>
</evidence>
<keyword evidence="3" id="KW-1185">Reference proteome</keyword>
<accession>A0ABP0P452</accession>
<organism evidence="2 3">
    <name type="scientific">Durusdinium trenchii</name>
    <dbReference type="NCBI Taxonomy" id="1381693"/>
    <lineage>
        <taxon>Eukaryota</taxon>
        <taxon>Sar</taxon>
        <taxon>Alveolata</taxon>
        <taxon>Dinophyceae</taxon>
        <taxon>Suessiales</taxon>
        <taxon>Symbiodiniaceae</taxon>
        <taxon>Durusdinium</taxon>
    </lineage>
</organism>
<feature type="compositionally biased region" description="Pro residues" evidence="1">
    <location>
        <begin position="734"/>
        <end position="744"/>
    </location>
</feature>
<name>A0ABP0P452_9DINO</name>
<sequence length="925" mass="101669">MVKEKRQSKKQVPVPTVRVVKAADMPTQVIGDEDPLPVQRAPMGGAPPQEIEDSNSTSESEDSSSSSSTSLPDFQQMAMAQRHVGSLEGEAEPQVLKAASSPASPGEANSEQRTDAVQRPGRHSTMISDSEWSASLAQHLAGKEFGIALAGGGARGLALGHGILREMREAGLLEKAKYLSVTSGSVWLGIPFYYQTLDSLETYLGRTLPFDQMLPKTLLQETGTGISRLSELREYPKGHEPKRPRLRRLNASDNLTAASMLDCPTDEGWCACMVSRFPGSAYQLWPLFSASIFLHPFELAGYDSVHCHESQLERMKKQFPSKTIYTAKDVSRKLPFLLSQSAILAPYTGLETKDSLRTFPLEQTPLYTGTVPAYSKNQSKIGHGLGDLLLEPFAWDSKMLNPWNESNPELSVQLNRGWVNFGDLATWQGVATAYVADFQIRTWADRIPHCLIAEGEKLLPHAEIWSPLDLDANAVPVSYEQAVGDAGIYDDVGHIPLLRRKVMKMAIFTSEAIHMDLCQMTYVLAAFGQPGCLDPPNPPGASNPKMEAGTLTVFEPSEFPTFWSQVQSALQRNESAVIRGRYTVVDNEYLAIKGGWKVDIVWVIIFPSKTFRQSLPKETQTMLPSYFPNDFAAEMTSRLEMTVASQYGSWLQRSVTKEIEEMLRSSDPTEKLGIGCVVNLCADKIQWVYSRRPGAGFPFCAKKTEKKTWVVLDGLEGRSGRGWHARDAQIDVPVPMPNPKPSTDPQPEAAGASEEAEPKSFPKRAPKPGSITFNMQGAQKALAAARTRVQVQSAVEAAKAKRLNVKDAATQTVRDPERQDGDIVTIWRLRPRGMESFPHFAKPKARRTRFAEILAKEGGAIDPHDPSERKRARVAAADADATKEVTIDLEGREHGGDDAELSGGEAAVADPYQTTFEEVDAVDAA</sequence>
<feature type="region of interest" description="Disordered" evidence="1">
    <location>
        <begin position="1"/>
        <end position="72"/>
    </location>
</feature>
<feature type="region of interest" description="Disordered" evidence="1">
    <location>
        <begin position="891"/>
        <end position="912"/>
    </location>
</feature>